<sequence length="175" mass="19722">MASYTWTRLSGFSTKVAPLTELLNKNKPWVWTEHCQKAFEGLKVAVIEEPVLALPDFAKTFEVHTDASYFSIEGVLMQDKHLIAFESRNEAELHGAREGNDYHYALPLYIATLCARVEVRGQDRQSDALSCKADLATITSSSWDIREAIKEGMHHDPAAKQLIELATRARRDVFG</sequence>
<dbReference type="PaxDb" id="4097-A0A1S4AEB3"/>
<reference evidence="2" key="1">
    <citation type="submission" date="2025-08" db="UniProtKB">
        <authorList>
            <consortium name="RefSeq"/>
        </authorList>
    </citation>
    <scope>IDENTIFICATION</scope>
</reference>
<evidence type="ECO:0000259" key="1">
    <source>
        <dbReference type="Pfam" id="PF17919"/>
    </source>
</evidence>
<dbReference type="SUPFAM" id="SSF56672">
    <property type="entry name" value="DNA/RNA polymerases"/>
    <property type="match status" value="1"/>
</dbReference>
<dbReference type="InterPro" id="IPR043502">
    <property type="entry name" value="DNA/RNA_pol_sf"/>
</dbReference>
<dbReference type="InterPro" id="IPR043128">
    <property type="entry name" value="Rev_trsase/Diguanyl_cyclase"/>
</dbReference>
<evidence type="ECO:0000313" key="2">
    <source>
        <dbReference type="RefSeq" id="XP_016474959.1"/>
    </source>
</evidence>
<organism evidence="2">
    <name type="scientific">Nicotiana tabacum</name>
    <name type="common">Common tobacco</name>
    <dbReference type="NCBI Taxonomy" id="4097"/>
    <lineage>
        <taxon>Eukaryota</taxon>
        <taxon>Viridiplantae</taxon>
        <taxon>Streptophyta</taxon>
        <taxon>Embryophyta</taxon>
        <taxon>Tracheophyta</taxon>
        <taxon>Spermatophyta</taxon>
        <taxon>Magnoliopsida</taxon>
        <taxon>eudicotyledons</taxon>
        <taxon>Gunneridae</taxon>
        <taxon>Pentapetalae</taxon>
        <taxon>asterids</taxon>
        <taxon>lamiids</taxon>
        <taxon>Solanales</taxon>
        <taxon>Solanaceae</taxon>
        <taxon>Nicotianoideae</taxon>
        <taxon>Nicotianeae</taxon>
        <taxon>Nicotiana</taxon>
    </lineage>
</organism>
<dbReference type="KEGG" id="nta:107796679"/>
<dbReference type="Pfam" id="PF17919">
    <property type="entry name" value="RT_RNaseH_2"/>
    <property type="match status" value="1"/>
</dbReference>
<dbReference type="PANTHER" id="PTHR33064:SF40">
    <property type="entry name" value="REVERSE TRANSCRIPTASE_RETROTRANSPOSON-DERIVED PROTEIN RNASE H-LIKE DOMAIN-CONTAINING PROTEIN"/>
    <property type="match status" value="1"/>
</dbReference>
<proteinExistence type="predicted"/>
<dbReference type="RefSeq" id="XP_016474959.1">
    <property type="nucleotide sequence ID" value="XM_016619473.1"/>
</dbReference>
<feature type="domain" description="Reverse transcriptase/retrotransposon-derived protein RNase H-like" evidence="1">
    <location>
        <begin position="31"/>
        <end position="89"/>
    </location>
</feature>
<dbReference type="STRING" id="4097.A0A1S4AEB3"/>
<dbReference type="InterPro" id="IPR051320">
    <property type="entry name" value="Viral_Replic_Matur_Polypro"/>
</dbReference>
<dbReference type="PANTHER" id="PTHR33064">
    <property type="entry name" value="POL PROTEIN"/>
    <property type="match status" value="1"/>
</dbReference>
<dbReference type="AlphaFoldDB" id="A0A1S4AEB3"/>
<gene>
    <name evidence="2" type="primary">LOC107796679</name>
</gene>
<dbReference type="InterPro" id="IPR041577">
    <property type="entry name" value="RT_RNaseH_2"/>
</dbReference>
<dbReference type="SMR" id="A0A1S4AEB3"/>
<protein>
    <recommendedName>
        <fullName evidence="1">Reverse transcriptase/retrotransposon-derived protein RNase H-like domain-containing protein</fullName>
    </recommendedName>
</protein>
<name>A0A1S4AEB3_TOBAC</name>
<dbReference type="OrthoDB" id="1938451at2759"/>
<accession>A0A1S4AEB3</accession>
<dbReference type="Gene3D" id="3.30.70.270">
    <property type="match status" value="1"/>
</dbReference>